<gene>
    <name evidence="2" type="ORF">HOP12_14885</name>
</gene>
<keyword evidence="1" id="KW-1133">Transmembrane helix</keyword>
<dbReference type="Proteomes" id="UP000580839">
    <property type="component" value="Unassembled WGS sequence"/>
</dbReference>
<organism evidence="2 3">
    <name type="scientific">Eiseniibacteriota bacterium</name>
    <dbReference type="NCBI Taxonomy" id="2212470"/>
    <lineage>
        <taxon>Bacteria</taxon>
        <taxon>Candidatus Eiseniibacteriota</taxon>
    </lineage>
</organism>
<evidence type="ECO:0000313" key="3">
    <source>
        <dbReference type="Proteomes" id="UP000580839"/>
    </source>
</evidence>
<name>A0A849SI51_UNCEI</name>
<protein>
    <submittedName>
        <fullName evidence="2">Uncharacterized protein</fullName>
    </submittedName>
</protein>
<accession>A0A849SI51</accession>
<sequence>MLGVRTDEGLEFRFRPQGFGRFFSAAFLSVWLMGWAVGEAVASWVLFRGARALLAGEPLAQQVSPQSPAAMLGIGLFLLFWLAFWTLGGIAAIGALLEAVWAEDRLIVNAEGLRRVRSRGPFRSTQQIAREELRRVSLARRFQRLVAETDRKSIELTGLGTPAERTAAHEAITKELRLDSMSAQRLGQVLPEAWEDTVSPEGERVVIPRAWKWLARLRTEWRLGSRRITLRRRVGSNVRDLFEGQSLELTVRNDSDGDDWFALEAIGHSLDTARASAGGGPVRRKLASSLHDPAVPKQLGEWLSRVCDLPLEDRTGERTTAVDLTQLRQQLESSGALGRVASKWIDRMVTPKS</sequence>
<dbReference type="AlphaFoldDB" id="A0A849SI51"/>
<evidence type="ECO:0000313" key="2">
    <source>
        <dbReference type="EMBL" id="NOT35428.1"/>
    </source>
</evidence>
<keyword evidence="1" id="KW-0472">Membrane</keyword>
<comment type="caution">
    <text evidence="2">The sequence shown here is derived from an EMBL/GenBank/DDBJ whole genome shotgun (WGS) entry which is preliminary data.</text>
</comment>
<proteinExistence type="predicted"/>
<feature type="transmembrane region" description="Helical" evidence="1">
    <location>
        <begin position="67"/>
        <end position="97"/>
    </location>
</feature>
<evidence type="ECO:0000256" key="1">
    <source>
        <dbReference type="SAM" id="Phobius"/>
    </source>
</evidence>
<reference evidence="2 3" key="1">
    <citation type="submission" date="2020-04" db="EMBL/GenBank/DDBJ databases">
        <title>Metagenomic profiling of ammonia- and methane-oxidizing microorganisms in a Dutch drinking water treatment plant.</title>
        <authorList>
            <person name="Poghosyan L."/>
            <person name="Leucker S."/>
        </authorList>
    </citation>
    <scope>NUCLEOTIDE SEQUENCE [LARGE SCALE GENOMIC DNA]</scope>
    <source>
        <strain evidence="2">S-RSF-IL-03</strain>
    </source>
</reference>
<dbReference type="EMBL" id="JABFRW010000195">
    <property type="protein sequence ID" value="NOT35428.1"/>
    <property type="molecule type" value="Genomic_DNA"/>
</dbReference>
<feature type="transmembrane region" description="Helical" evidence="1">
    <location>
        <begin position="22"/>
        <end position="47"/>
    </location>
</feature>
<keyword evidence="1" id="KW-0812">Transmembrane</keyword>